<feature type="transmembrane region" description="Helical" evidence="3">
    <location>
        <begin position="181"/>
        <end position="202"/>
    </location>
</feature>
<keyword evidence="3" id="KW-1133">Transmembrane helix</keyword>
<dbReference type="Proteomes" id="UP000249363">
    <property type="component" value="Unassembled WGS sequence"/>
</dbReference>
<evidence type="ECO:0000256" key="1">
    <source>
        <dbReference type="ARBA" id="ARBA00004141"/>
    </source>
</evidence>
<evidence type="ECO:0000313" key="5">
    <source>
        <dbReference type="Proteomes" id="UP000249363"/>
    </source>
</evidence>
<dbReference type="OrthoDB" id="6499973at2759"/>
<dbReference type="InterPro" id="IPR036259">
    <property type="entry name" value="MFS_trans_sf"/>
</dbReference>
<keyword evidence="5" id="KW-1185">Reference proteome</keyword>
<reference evidence="4 5" key="1">
    <citation type="journal article" date="2017" name="Biotechnol. Biofuels">
        <title>Differential beta-glucosidase expression as a function of carbon source availability in Talaromyces amestolkiae: a genomic and proteomic approach.</title>
        <authorList>
            <person name="de Eugenio L.I."/>
            <person name="Mendez-Liter J.A."/>
            <person name="Nieto-Dominguez M."/>
            <person name="Alonso L."/>
            <person name="Gil-Munoz J."/>
            <person name="Barriuso J."/>
            <person name="Prieto A."/>
            <person name="Martinez M.J."/>
        </authorList>
    </citation>
    <scope>NUCLEOTIDE SEQUENCE [LARGE SCALE GENOMIC DNA]</scope>
    <source>
        <strain evidence="4 5">CIB</strain>
    </source>
</reference>
<dbReference type="AlphaFoldDB" id="A0A364L6S9"/>
<dbReference type="InterPro" id="IPR050327">
    <property type="entry name" value="Proton-linked_MCT"/>
</dbReference>
<feature type="transmembrane region" description="Helical" evidence="3">
    <location>
        <begin position="223"/>
        <end position="242"/>
    </location>
</feature>
<evidence type="ECO:0000256" key="2">
    <source>
        <dbReference type="ARBA" id="ARBA00006727"/>
    </source>
</evidence>
<evidence type="ECO:0008006" key="6">
    <source>
        <dbReference type="Google" id="ProtNLM"/>
    </source>
</evidence>
<comment type="caution">
    <text evidence="4">The sequence shown here is derived from an EMBL/GenBank/DDBJ whole genome shotgun (WGS) entry which is preliminary data.</text>
</comment>
<feature type="transmembrane region" description="Helical" evidence="3">
    <location>
        <begin position="37"/>
        <end position="62"/>
    </location>
</feature>
<proteinExistence type="inferred from homology"/>
<organism evidence="4 5">
    <name type="scientific">Talaromyces amestolkiae</name>
    <dbReference type="NCBI Taxonomy" id="1196081"/>
    <lineage>
        <taxon>Eukaryota</taxon>
        <taxon>Fungi</taxon>
        <taxon>Dikarya</taxon>
        <taxon>Ascomycota</taxon>
        <taxon>Pezizomycotina</taxon>
        <taxon>Eurotiomycetes</taxon>
        <taxon>Eurotiomycetidae</taxon>
        <taxon>Eurotiales</taxon>
        <taxon>Trichocomaceae</taxon>
        <taxon>Talaromyces</taxon>
        <taxon>Talaromyces sect. Talaromyces</taxon>
    </lineage>
</organism>
<protein>
    <recommendedName>
        <fullName evidence="6">Major facilitator superfamily (MFS) profile domain-containing protein</fullName>
    </recommendedName>
</protein>
<evidence type="ECO:0000256" key="3">
    <source>
        <dbReference type="SAM" id="Phobius"/>
    </source>
</evidence>
<dbReference type="Pfam" id="PF07690">
    <property type="entry name" value="MFS_1"/>
    <property type="match status" value="1"/>
</dbReference>
<accession>A0A364L6S9</accession>
<comment type="subcellular location">
    <subcellularLocation>
        <location evidence="1">Membrane</location>
        <topology evidence="1">Multi-pass membrane protein</topology>
    </subcellularLocation>
</comment>
<sequence length="368" mass="40259">MMEFKSKESEAFAPMPLVEADTALPISPAYDIPDGGYGWVVVCGIAIINAFAWGVGSSFSVYLEFYLDNDYFPGTSSLDYSFVGGTNFLAALWVAPFVNILARNAGTKACMLLGSGLISGGLIAASFAREFWQLMITQGIMVGAGVGFFFAQGITAGGSGFGGLIFSASISPMIQNISLAWALRIQGIICFVTLFLASTIVRDRNHQLRPKQHPFDVRFFRRWDVWLLLIWAFLYLLGYMTLISSLPNFTRSLGLSATEASLPAILINLATITGRVGAGFASDRNSLDRYGPAMFLYGDLSLVVWVSCTDKVITVSEAIALQLRRPDSGRPYLDAQLYAGLSYIAGGLFMLELRRIKVGLFTRERRLQ</sequence>
<comment type="similarity">
    <text evidence="2">Belongs to the major facilitator superfamily. Monocarboxylate porter (TC 2.A.1.13) family.</text>
</comment>
<dbReference type="Gene3D" id="1.20.1250.20">
    <property type="entry name" value="MFS general substrate transporter like domains"/>
    <property type="match status" value="1"/>
</dbReference>
<keyword evidence="3" id="KW-0472">Membrane</keyword>
<dbReference type="SUPFAM" id="SSF103473">
    <property type="entry name" value="MFS general substrate transporter"/>
    <property type="match status" value="1"/>
</dbReference>
<evidence type="ECO:0000313" key="4">
    <source>
        <dbReference type="EMBL" id="RAO71411.1"/>
    </source>
</evidence>
<feature type="transmembrane region" description="Helical" evidence="3">
    <location>
        <begin position="82"/>
        <end position="102"/>
    </location>
</feature>
<keyword evidence="3" id="KW-0812">Transmembrane</keyword>
<gene>
    <name evidence="4" type="ORF">BHQ10_007423</name>
</gene>
<dbReference type="PANTHER" id="PTHR11360">
    <property type="entry name" value="MONOCARBOXYLATE TRANSPORTER"/>
    <property type="match status" value="1"/>
</dbReference>
<dbReference type="PANTHER" id="PTHR11360:SF315">
    <property type="entry name" value="TRANSPORTER MCH2-RELATED"/>
    <property type="match status" value="1"/>
</dbReference>
<dbReference type="GO" id="GO:0022857">
    <property type="term" value="F:transmembrane transporter activity"/>
    <property type="evidence" value="ECO:0007669"/>
    <property type="project" value="InterPro"/>
</dbReference>
<dbReference type="GeneID" id="63796638"/>
<dbReference type="RefSeq" id="XP_040735926.1">
    <property type="nucleotide sequence ID" value="XM_040880117.1"/>
</dbReference>
<feature type="transmembrane region" description="Helical" evidence="3">
    <location>
        <begin position="158"/>
        <end position="175"/>
    </location>
</feature>
<dbReference type="InterPro" id="IPR011701">
    <property type="entry name" value="MFS"/>
</dbReference>
<feature type="transmembrane region" description="Helical" evidence="3">
    <location>
        <begin position="109"/>
        <end position="128"/>
    </location>
</feature>
<name>A0A364L6S9_TALAM</name>
<dbReference type="EMBL" id="MIKG01000015">
    <property type="protein sequence ID" value="RAO71411.1"/>
    <property type="molecule type" value="Genomic_DNA"/>
</dbReference>
<dbReference type="GO" id="GO:0016020">
    <property type="term" value="C:membrane"/>
    <property type="evidence" value="ECO:0007669"/>
    <property type="project" value="UniProtKB-SubCell"/>
</dbReference>